<evidence type="ECO:0000313" key="3">
    <source>
        <dbReference type="Proteomes" id="UP000029093"/>
    </source>
</evidence>
<dbReference type="Proteomes" id="UP000029093">
    <property type="component" value="Unassembled WGS sequence"/>
</dbReference>
<gene>
    <name evidence="2" type="ORF">BBOU_1065</name>
</gene>
<feature type="region of interest" description="Disordered" evidence="1">
    <location>
        <begin position="39"/>
        <end position="80"/>
    </location>
</feature>
<dbReference type="AlphaFoldDB" id="A0A086ZKP3"/>
<dbReference type="EMBL" id="JGYQ01000015">
    <property type="protein sequence ID" value="KFI47093.1"/>
    <property type="molecule type" value="Genomic_DNA"/>
</dbReference>
<proteinExistence type="predicted"/>
<accession>A0A086ZKP3</accession>
<name>A0A086ZKP3_9BIFI</name>
<comment type="caution">
    <text evidence="2">The sequence shown here is derived from an EMBL/GenBank/DDBJ whole genome shotgun (WGS) entry which is preliminary data.</text>
</comment>
<evidence type="ECO:0000313" key="2">
    <source>
        <dbReference type="EMBL" id="KFI47093.1"/>
    </source>
</evidence>
<protein>
    <submittedName>
        <fullName evidence="2">Uncharacterized protein</fullName>
    </submittedName>
</protein>
<organism evidence="2 3">
    <name type="scientific">Bifidobacterium boum</name>
    <dbReference type="NCBI Taxonomy" id="78343"/>
    <lineage>
        <taxon>Bacteria</taxon>
        <taxon>Bacillati</taxon>
        <taxon>Actinomycetota</taxon>
        <taxon>Actinomycetes</taxon>
        <taxon>Bifidobacteriales</taxon>
        <taxon>Bifidobacteriaceae</taxon>
        <taxon>Bifidobacterium</taxon>
    </lineage>
</organism>
<keyword evidence="3" id="KW-1185">Reference proteome</keyword>
<feature type="compositionally biased region" description="Polar residues" evidence="1">
    <location>
        <begin position="39"/>
        <end position="59"/>
    </location>
</feature>
<sequence>MLTGGLIRPVVIADMYHRRLFIFMQPMYTCAMRPSNHTTTRYRPGSTANCGRSSDNTAAGEQRRLPAGGMPLHGHRTGQQ</sequence>
<evidence type="ECO:0000256" key="1">
    <source>
        <dbReference type="SAM" id="MobiDB-lite"/>
    </source>
</evidence>
<reference evidence="2 3" key="1">
    <citation type="submission" date="2014-03" db="EMBL/GenBank/DDBJ databases">
        <title>Genomics of Bifidobacteria.</title>
        <authorList>
            <person name="Ventura M."/>
            <person name="Milani C."/>
            <person name="Lugli G.A."/>
        </authorList>
    </citation>
    <scope>NUCLEOTIDE SEQUENCE [LARGE SCALE GENOMIC DNA]</scope>
    <source>
        <strain evidence="2 3">LMG 10736</strain>
    </source>
</reference>